<dbReference type="InterPro" id="IPR029058">
    <property type="entry name" value="AB_hydrolase_fold"/>
</dbReference>
<evidence type="ECO:0000259" key="1">
    <source>
        <dbReference type="Pfam" id="PF00561"/>
    </source>
</evidence>
<dbReference type="PANTHER" id="PTHR43433">
    <property type="entry name" value="HYDROLASE, ALPHA/BETA FOLD FAMILY PROTEIN"/>
    <property type="match status" value="1"/>
</dbReference>
<dbReference type="OrthoDB" id="9793083at2"/>
<protein>
    <submittedName>
        <fullName evidence="2">3-oxoadipate enol-lactonase</fullName>
    </submittedName>
</protein>
<dbReference type="Gene3D" id="3.40.50.1820">
    <property type="entry name" value="alpha/beta hydrolase"/>
    <property type="match status" value="1"/>
</dbReference>
<dbReference type="InterPro" id="IPR000073">
    <property type="entry name" value="AB_hydrolase_1"/>
</dbReference>
<dbReference type="STRING" id="411945.GA0061102_100784"/>
<sequence>MTNNSAQLATLNHQEPAALSFFTAGDGVRIAYRIDGADDRPALILANSIATTLHMWDLQIPKLAGHFRVVRYDYRGHGGSDVPAGAYSDGRLGRDVLELMDWLGIERAHFLGLSLGGWVGQWLAIHAPERIDRLILSNTSSYLGPAETFDRSIAATLAAPDMKEAAETFLGNWFPKAMIAANGPVIEQFRDMLLNTSRPGLAGLFAAVRDADMRRTIALIQRPTLVIAGQFDTVTSHAMGKAIASTIPGARLKTFAAVHFSNIEFAQAFNEEVLAFLDAQPA</sequence>
<keyword evidence="3" id="KW-1185">Reference proteome</keyword>
<dbReference type="InterPro" id="IPR050471">
    <property type="entry name" value="AB_hydrolase"/>
</dbReference>
<gene>
    <name evidence="2" type="ORF">GA0061102_100784</name>
</gene>
<dbReference type="SUPFAM" id="SSF53474">
    <property type="entry name" value="alpha/beta-Hydrolases"/>
    <property type="match status" value="1"/>
</dbReference>
<dbReference type="PRINTS" id="PR00111">
    <property type="entry name" value="ABHYDROLASE"/>
</dbReference>
<proteinExistence type="predicted"/>
<dbReference type="Pfam" id="PF00561">
    <property type="entry name" value="Abhydrolase_1"/>
    <property type="match status" value="1"/>
</dbReference>
<dbReference type="PANTHER" id="PTHR43433:SF5">
    <property type="entry name" value="AB HYDROLASE-1 DOMAIN-CONTAINING PROTEIN"/>
    <property type="match status" value="1"/>
</dbReference>
<feature type="domain" description="AB hydrolase-1" evidence="1">
    <location>
        <begin position="41"/>
        <end position="264"/>
    </location>
</feature>
<name>A0A1C3V005_9HYPH</name>
<dbReference type="RefSeq" id="WP_092846171.1">
    <property type="nucleotide sequence ID" value="NZ_FMAH01000007.1"/>
</dbReference>
<dbReference type="Proteomes" id="UP000199435">
    <property type="component" value="Unassembled WGS sequence"/>
</dbReference>
<accession>A0A1C3V005</accession>
<organism evidence="2 3">
    <name type="scientific">Rhizobium miluonense</name>
    <dbReference type="NCBI Taxonomy" id="411945"/>
    <lineage>
        <taxon>Bacteria</taxon>
        <taxon>Pseudomonadati</taxon>
        <taxon>Pseudomonadota</taxon>
        <taxon>Alphaproteobacteria</taxon>
        <taxon>Hyphomicrobiales</taxon>
        <taxon>Rhizobiaceae</taxon>
        <taxon>Rhizobium/Agrobacterium group</taxon>
        <taxon>Rhizobium</taxon>
    </lineage>
</organism>
<evidence type="ECO:0000313" key="3">
    <source>
        <dbReference type="Proteomes" id="UP000199435"/>
    </source>
</evidence>
<dbReference type="EMBL" id="FMAH01000007">
    <property type="protein sequence ID" value="SCB21014.1"/>
    <property type="molecule type" value="Genomic_DNA"/>
</dbReference>
<dbReference type="AlphaFoldDB" id="A0A1C3V005"/>
<reference evidence="3" key="1">
    <citation type="submission" date="2016-08" db="EMBL/GenBank/DDBJ databases">
        <authorList>
            <person name="Varghese N."/>
            <person name="Submissions Spin"/>
        </authorList>
    </citation>
    <scope>NUCLEOTIDE SEQUENCE [LARGE SCALE GENOMIC DNA]</scope>
    <source>
        <strain evidence="3">HAMBI 2971</strain>
    </source>
</reference>
<evidence type="ECO:0000313" key="2">
    <source>
        <dbReference type="EMBL" id="SCB21014.1"/>
    </source>
</evidence>